<dbReference type="InterPro" id="IPR015797">
    <property type="entry name" value="NUDIX_hydrolase-like_dom_sf"/>
</dbReference>
<proteinExistence type="predicted"/>
<dbReference type="GO" id="GO:0035539">
    <property type="term" value="F:8-oxo-7,8-dihydrodeoxyguanosine triphosphate pyrophosphatase activity"/>
    <property type="evidence" value="ECO:0007669"/>
    <property type="project" value="TreeGrafter"/>
</dbReference>
<evidence type="ECO:0000256" key="1">
    <source>
        <dbReference type="ARBA" id="ARBA00022801"/>
    </source>
</evidence>
<feature type="domain" description="Nudix hydrolase" evidence="2">
    <location>
        <begin position="11"/>
        <end position="148"/>
    </location>
</feature>
<accession>A0A448YVX5</accession>
<dbReference type="OrthoDB" id="447842at2759"/>
<sequence length="166" mass="18350">MSSSKNTAASVVRVGVGVLVKDPREAGRVFCGIRKGSHGAGKLALPGGHLEMFESWEDCAIREVLEECNLNLDATTIAFGHVTNDPMPDEKKHYVTIFMLATCKAADPVQTPENMEPDKCLGWKSYSWNELLERQKKGELFGPLDLLVRQKPIAITKFMESLGNDE</sequence>
<dbReference type="PANTHER" id="PTHR16099:SF5">
    <property type="entry name" value="NUCLEOTIDE TRIPHOSPHATE DIPHOSPHATASE NUDT15"/>
    <property type="match status" value="1"/>
</dbReference>
<dbReference type="EMBL" id="CAACVS010000015">
    <property type="protein sequence ID" value="VEU33925.1"/>
    <property type="molecule type" value="Genomic_DNA"/>
</dbReference>
<dbReference type="InterPro" id="IPR000086">
    <property type="entry name" value="NUDIX_hydrolase_dom"/>
</dbReference>
<dbReference type="CDD" id="cd04678">
    <property type="entry name" value="NUDIX_MTH2_Nudt15"/>
    <property type="match status" value="1"/>
</dbReference>
<protein>
    <recommendedName>
        <fullName evidence="2">Nudix hydrolase domain-containing protein</fullName>
    </recommendedName>
</protein>
<reference evidence="3 4" key="1">
    <citation type="submission" date="2019-01" db="EMBL/GenBank/DDBJ databases">
        <authorList>
            <person name="Ferrante I. M."/>
        </authorList>
    </citation>
    <scope>NUCLEOTIDE SEQUENCE [LARGE SCALE GENOMIC DNA]</scope>
    <source>
        <strain evidence="3 4">B856</strain>
    </source>
</reference>
<dbReference type="Proteomes" id="UP000291116">
    <property type="component" value="Unassembled WGS sequence"/>
</dbReference>
<dbReference type="InterPro" id="IPR020084">
    <property type="entry name" value="NUDIX_hydrolase_CS"/>
</dbReference>
<evidence type="ECO:0000313" key="3">
    <source>
        <dbReference type="EMBL" id="VEU33925.1"/>
    </source>
</evidence>
<dbReference type="PANTHER" id="PTHR16099">
    <property type="entry name" value="8-OXO-DGTP DIPHOSPHATES NUDT15"/>
    <property type="match status" value="1"/>
</dbReference>
<dbReference type="FunFam" id="3.90.79.10:FF:000060">
    <property type="entry name" value="Nudix hydrolase 1"/>
    <property type="match status" value="1"/>
</dbReference>
<evidence type="ECO:0000259" key="2">
    <source>
        <dbReference type="PROSITE" id="PS51462"/>
    </source>
</evidence>
<dbReference type="Gene3D" id="3.90.79.10">
    <property type="entry name" value="Nucleoside Triphosphate Pyrophosphohydrolase"/>
    <property type="match status" value="1"/>
</dbReference>
<dbReference type="GO" id="GO:0005829">
    <property type="term" value="C:cytosol"/>
    <property type="evidence" value="ECO:0007669"/>
    <property type="project" value="TreeGrafter"/>
</dbReference>
<dbReference type="PROSITE" id="PS00893">
    <property type="entry name" value="NUDIX_BOX"/>
    <property type="match status" value="1"/>
</dbReference>
<keyword evidence="4" id="KW-1185">Reference proteome</keyword>
<dbReference type="Pfam" id="PF00293">
    <property type="entry name" value="NUDIX"/>
    <property type="match status" value="1"/>
</dbReference>
<dbReference type="GO" id="GO:0006203">
    <property type="term" value="P:dGTP catabolic process"/>
    <property type="evidence" value="ECO:0007669"/>
    <property type="project" value="TreeGrafter"/>
</dbReference>
<keyword evidence="1" id="KW-0378">Hydrolase</keyword>
<dbReference type="PROSITE" id="PS51462">
    <property type="entry name" value="NUDIX"/>
    <property type="match status" value="1"/>
</dbReference>
<name>A0A448YVX5_9STRA</name>
<dbReference type="SUPFAM" id="SSF55811">
    <property type="entry name" value="Nudix"/>
    <property type="match status" value="1"/>
</dbReference>
<dbReference type="AlphaFoldDB" id="A0A448YVX5"/>
<gene>
    <name evidence="3" type="ORF">PSNMU_V1.4_AUG-EV-PASAV3_0006550</name>
</gene>
<evidence type="ECO:0000313" key="4">
    <source>
        <dbReference type="Proteomes" id="UP000291116"/>
    </source>
</evidence>
<organism evidence="3 4">
    <name type="scientific">Pseudo-nitzschia multistriata</name>
    <dbReference type="NCBI Taxonomy" id="183589"/>
    <lineage>
        <taxon>Eukaryota</taxon>
        <taxon>Sar</taxon>
        <taxon>Stramenopiles</taxon>
        <taxon>Ochrophyta</taxon>
        <taxon>Bacillariophyta</taxon>
        <taxon>Bacillariophyceae</taxon>
        <taxon>Bacillariophycidae</taxon>
        <taxon>Bacillariales</taxon>
        <taxon>Bacillariaceae</taxon>
        <taxon>Pseudo-nitzschia</taxon>
    </lineage>
</organism>